<reference evidence="2 4" key="1">
    <citation type="journal article" date="2014" name="BMC Genomics">
        <title>Genome sequence of Anopheles sinensis provides insight into genetics basis of mosquito competence for malaria parasites.</title>
        <authorList>
            <person name="Zhou D."/>
            <person name="Zhang D."/>
            <person name="Ding G."/>
            <person name="Shi L."/>
            <person name="Hou Q."/>
            <person name="Ye Y."/>
            <person name="Xu Y."/>
            <person name="Zhou H."/>
            <person name="Xiong C."/>
            <person name="Li S."/>
            <person name="Yu J."/>
            <person name="Hong S."/>
            <person name="Yu X."/>
            <person name="Zou P."/>
            <person name="Chen C."/>
            <person name="Chang X."/>
            <person name="Wang W."/>
            <person name="Lv Y."/>
            <person name="Sun Y."/>
            <person name="Ma L."/>
            <person name="Shen B."/>
            <person name="Zhu C."/>
        </authorList>
    </citation>
    <scope>NUCLEOTIDE SEQUENCE [LARGE SCALE GENOMIC DNA]</scope>
</reference>
<sequence length="64" mass="7395">MVHHRKAQDMKGHLVSARKKRQVRAEPVDRSIELERQQANANFEPAAREVIRAIEHDLRAPCLS</sequence>
<organism evidence="2">
    <name type="scientific">Anopheles sinensis</name>
    <name type="common">Mosquito</name>
    <dbReference type="NCBI Taxonomy" id="74873"/>
    <lineage>
        <taxon>Eukaryota</taxon>
        <taxon>Metazoa</taxon>
        <taxon>Ecdysozoa</taxon>
        <taxon>Arthropoda</taxon>
        <taxon>Hexapoda</taxon>
        <taxon>Insecta</taxon>
        <taxon>Pterygota</taxon>
        <taxon>Neoptera</taxon>
        <taxon>Endopterygota</taxon>
        <taxon>Diptera</taxon>
        <taxon>Nematocera</taxon>
        <taxon>Culicoidea</taxon>
        <taxon>Culicidae</taxon>
        <taxon>Anophelinae</taxon>
        <taxon>Anopheles</taxon>
    </lineage>
</organism>
<evidence type="ECO:0000256" key="1">
    <source>
        <dbReference type="SAM" id="MobiDB-lite"/>
    </source>
</evidence>
<evidence type="ECO:0000313" key="2">
    <source>
        <dbReference type="EMBL" id="KFB39924.1"/>
    </source>
</evidence>
<evidence type="ECO:0000313" key="3">
    <source>
        <dbReference type="EnsemblMetazoa" id="ASIC007304-PA"/>
    </source>
</evidence>
<dbReference type="AlphaFoldDB" id="A0A084VPN0"/>
<gene>
    <name evidence="2" type="ORF">ZHAS_00007304</name>
</gene>
<proteinExistence type="predicted"/>
<keyword evidence="4" id="KW-1185">Reference proteome</keyword>
<dbReference type="EnsemblMetazoa" id="ASIC007304-RA">
    <property type="protein sequence ID" value="ASIC007304-PA"/>
    <property type="gene ID" value="ASIC007304"/>
</dbReference>
<feature type="region of interest" description="Disordered" evidence="1">
    <location>
        <begin position="1"/>
        <end position="31"/>
    </location>
</feature>
<dbReference type="EMBL" id="KE524999">
    <property type="protein sequence ID" value="KFB39924.1"/>
    <property type="molecule type" value="Genomic_DNA"/>
</dbReference>
<dbReference type="EMBL" id="ATLV01015015">
    <property type="status" value="NOT_ANNOTATED_CDS"/>
    <property type="molecule type" value="Genomic_DNA"/>
</dbReference>
<reference evidence="3" key="2">
    <citation type="submission" date="2020-05" db="UniProtKB">
        <authorList>
            <consortium name="EnsemblMetazoa"/>
        </authorList>
    </citation>
    <scope>IDENTIFICATION</scope>
</reference>
<protein>
    <submittedName>
        <fullName evidence="2 3">Uncharacterized protein</fullName>
    </submittedName>
</protein>
<dbReference type="VEuPathDB" id="VectorBase:ASIC007304"/>
<evidence type="ECO:0000313" key="4">
    <source>
        <dbReference type="Proteomes" id="UP000030765"/>
    </source>
</evidence>
<name>A0A084VPN0_ANOSI</name>
<accession>A0A084VPN0</accession>
<dbReference type="Proteomes" id="UP000030765">
    <property type="component" value="Unassembled WGS sequence"/>
</dbReference>